<evidence type="ECO:0000313" key="2">
    <source>
        <dbReference type="Proteomes" id="UP000324091"/>
    </source>
</evidence>
<dbReference type="AlphaFoldDB" id="A0A5C6P9G0"/>
<comment type="caution">
    <text evidence="1">The sequence shown here is derived from an EMBL/GenBank/DDBJ whole genome shotgun (WGS) entry which is preliminary data.</text>
</comment>
<dbReference type="EMBL" id="RHFK02000005">
    <property type="protein sequence ID" value="TWW75569.1"/>
    <property type="molecule type" value="Genomic_DNA"/>
</dbReference>
<proteinExistence type="predicted"/>
<name>A0A5C6P9G0_9TELE</name>
<organism evidence="1 2">
    <name type="scientific">Takifugu flavidus</name>
    <name type="common">sansaifugu</name>
    <dbReference type="NCBI Taxonomy" id="433684"/>
    <lineage>
        <taxon>Eukaryota</taxon>
        <taxon>Metazoa</taxon>
        <taxon>Chordata</taxon>
        <taxon>Craniata</taxon>
        <taxon>Vertebrata</taxon>
        <taxon>Euteleostomi</taxon>
        <taxon>Actinopterygii</taxon>
        <taxon>Neopterygii</taxon>
        <taxon>Teleostei</taxon>
        <taxon>Neoteleostei</taxon>
        <taxon>Acanthomorphata</taxon>
        <taxon>Eupercaria</taxon>
        <taxon>Tetraodontiformes</taxon>
        <taxon>Tetradontoidea</taxon>
        <taxon>Tetraodontidae</taxon>
        <taxon>Takifugu</taxon>
    </lineage>
</organism>
<accession>A0A5C6P9G0</accession>
<dbReference type="Proteomes" id="UP000324091">
    <property type="component" value="Chromosome 13"/>
</dbReference>
<keyword evidence="2" id="KW-1185">Reference proteome</keyword>
<protein>
    <submittedName>
        <fullName evidence="1">Uncharacterized protein</fullName>
    </submittedName>
</protein>
<evidence type="ECO:0000313" key="1">
    <source>
        <dbReference type="EMBL" id="TWW75569.1"/>
    </source>
</evidence>
<gene>
    <name evidence="1" type="ORF">D4764_13G0002310</name>
</gene>
<sequence>MQNRHLLFIRLLPSPTLSSFFNQEPLVPSVLPTGDASTVPRGGQRPCQIIGVEARSEGAILGDVAATPKMAGLAYEASVPTIVGAGSAVSRGWGQGGKDPPD</sequence>
<reference evidence="1 2" key="1">
    <citation type="submission" date="2019-04" db="EMBL/GenBank/DDBJ databases">
        <title>Chromosome genome assembly for Takifugu flavidus.</title>
        <authorList>
            <person name="Xiao S."/>
        </authorList>
    </citation>
    <scope>NUCLEOTIDE SEQUENCE [LARGE SCALE GENOMIC DNA]</scope>
    <source>
        <strain evidence="1">HTHZ2018</strain>
        <tissue evidence="1">Muscle</tissue>
    </source>
</reference>